<dbReference type="RefSeq" id="WP_345201401.1">
    <property type="nucleotide sequence ID" value="NZ_BAABHX010000002.1"/>
</dbReference>
<protein>
    <recommendedName>
        <fullName evidence="4">Secretion protein</fullName>
    </recommendedName>
</protein>
<evidence type="ECO:0000313" key="2">
    <source>
        <dbReference type="EMBL" id="GAA5089120.1"/>
    </source>
</evidence>
<evidence type="ECO:0000256" key="1">
    <source>
        <dbReference type="SAM" id="SignalP"/>
    </source>
</evidence>
<organism evidence="2 3">
    <name type="scientific">Chryseobacterium ginsengisoli</name>
    <dbReference type="NCBI Taxonomy" id="363853"/>
    <lineage>
        <taxon>Bacteria</taxon>
        <taxon>Pseudomonadati</taxon>
        <taxon>Bacteroidota</taxon>
        <taxon>Flavobacteriia</taxon>
        <taxon>Flavobacteriales</taxon>
        <taxon>Weeksellaceae</taxon>
        <taxon>Chryseobacterium group</taxon>
        <taxon>Chryseobacterium</taxon>
    </lineage>
</organism>
<evidence type="ECO:0000313" key="3">
    <source>
        <dbReference type="Proteomes" id="UP001500353"/>
    </source>
</evidence>
<feature type="chain" id="PRO_5047123102" description="Secretion protein" evidence="1">
    <location>
        <begin position="23"/>
        <end position="199"/>
    </location>
</feature>
<name>A0ABP9M4H7_9FLAO</name>
<gene>
    <name evidence="2" type="ORF">GCM10023210_13540</name>
</gene>
<accession>A0ABP9M4H7</accession>
<proteinExistence type="predicted"/>
<feature type="signal peptide" evidence="1">
    <location>
        <begin position="1"/>
        <end position="22"/>
    </location>
</feature>
<dbReference type="Proteomes" id="UP001500353">
    <property type="component" value="Unassembled WGS sequence"/>
</dbReference>
<comment type="caution">
    <text evidence="2">The sequence shown here is derived from an EMBL/GenBank/DDBJ whole genome shotgun (WGS) entry which is preliminary data.</text>
</comment>
<sequence>MTKILKSAFLAGFLLISASLMSKDRDFSLSFGTATAKTVNFEVLNAQNISLVIYNDNYGEVFSEKLGTENSVIKSYNLDGLASGTYYLVAESDQKIEKFKIKINADNTLEIEKTPFSEINKPEYTISGNMVKLHLSGLKNSANITVTDFSENIVYYSATKKAVNGEIDLTFDLNLKTADKYVITVEEGGNVFNKIITLN</sequence>
<evidence type="ECO:0008006" key="4">
    <source>
        <dbReference type="Google" id="ProtNLM"/>
    </source>
</evidence>
<keyword evidence="1" id="KW-0732">Signal</keyword>
<dbReference type="EMBL" id="BAABHX010000002">
    <property type="protein sequence ID" value="GAA5089120.1"/>
    <property type="molecule type" value="Genomic_DNA"/>
</dbReference>
<keyword evidence="3" id="KW-1185">Reference proteome</keyword>
<reference evidence="3" key="1">
    <citation type="journal article" date="2019" name="Int. J. Syst. Evol. Microbiol.">
        <title>The Global Catalogue of Microorganisms (GCM) 10K type strain sequencing project: providing services to taxonomists for standard genome sequencing and annotation.</title>
        <authorList>
            <consortium name="The Broad Institute Genomics Platform"/>
            <consortium name="The Broad Institute Genome Sequencing Center for Infectious Disease"/>
            <person name="Wu L."/>
            <person name="Ma J."/>
        </authorList>
    </citation>
    <scope>NUCLEOTIDE SEQUENCE [LARGE SCALE GENOMIC DNA]</scope>
    <source>
        <strain evidence="3">JCM 18019</strain>
    </source>
</reference>